<feature type="compositionally biased region" description="Low complexity" evidence="2">
    <location>
        <begin position="845"/>
        <end position="857"/>
    </location>
</feature>
<dbReference type="Pfam" id="PF01471">
    <property type="entry name" value="PG_binding_1"/>
    <property type="match status" value="1"/>
</dbReference>
<dbReference type="Proteomes" id="UP001375812">
    <property type="component" value="Unassembled WGS sequence"/>
</dbReference>
<dbReference type="Gene3D" id="1.25.40.10">
    <property type="entry name" value="Tetratricopeptide repeat domain"/>
    <property type="match status" value="1"/>
</dbReference>
<sequence length="1200" mass="130129">MANPDLASGSRSIIDELNARRERRAPSPAMEELNQTLASLEKRLVDLEKDDTPDMRDILRSERKPARHPDETVTGLAEIAENLRRMRGSHDAPQQAYASSAEVSRASREMTRLQRAASEEGFTQRMSDDFERISDSVHLLAERSSEANAQALRRQLEELNRTVQSLAREETLHRLNNRWDQFDARFEAFEQRHNAGDPALDAIGARLEQVRDAIGTLPQSNRLSAIEDRIGQLANSIEESLSPQHASSLEQGRLQQIDERLNEISRAIIATSRAQRPDQDGARRLERIESRLAELAEQLAASATQQNSDTLYRKLGELSSRIDGLSSNSAMPDGVIDQLAHQINLLANQVGKVMENLSQSDYQAVEARLEAIGEKLEAAERRAEEPHPAVLDKIDRRFAELTQRLDTQYATQHVDSSAIHSLEGRLDDLSQQISLGLLQAPAYEGPGLDMKAIRSLEDQIANIAHHLAQPVAEIAELKPRLDSIERSIASNRETVLDAAREAAESAVARVLQHGSHGDSVIARQLADDMKSLEALARNSDERNGKTFETVHDTLVKIVDRLARLEQDVVGKPDTPDTERQQVFTSPNSGSSRPSAPRSPAAAAAEAAFATVQSETGPVNMQAGDAAGKSSLFGGFAKAIRGRRADKSAGKNDETLEASAFDATLDAPAFESDLAAIEPITHEEPELERTPSPRPQGEGMPDLNSIMKRVREERRQREDAADAALAANGKVDFITAARRAAQLAAAEAEQLQKGATKRSGKKKSSVGDMIQRQRKPILMAIGAVMIAMAGLQIGSAFLNRDEPVDMAIDTVPPQIDTTVTDNPAAPTDEIAAKIASDTTPASPQSAEIAPATTTPITEPRAENVAQEPITAQANEQQATVEIPTQIEPQAGSAEATTNPVETATSTDPTTQTQASIPLVPEEAGPVALREAAAKGDSRALFEVGNRYMEGRGVAADFAKAAKWYEISASQGFAPAQYRLGNFNEKGLGMPRDLDKAKTWYQLSAQQGNASAMHNLAVLFATGANGNPDNTSAVRWFTDAAELGVKDSQFNLGILAAKGLGMPANLEESYKWFSLAANTGDKDAADKRDQIAKALKPEQLEHAKDTVKLWKAKPLDQATNSIDVPDAWAENKPLTTGSVDMKKAVHNIQLILQKNGYDVGSADGLMGGKTRAAIAAFQKANGQTPTGDVDQKLVQLLLEKNK</sequence>
<evidence type="ECO:0000256" key="2">
    <source>
        <dbReference type="SAM" id="MobiDB-lite"/>
    </source>
</evidence>
<keyword evidence="1" id="KW-0175">Coiled coil</keyword>
<protein>
    <submittedName>
        <fullName evidence="4">Peptidoglycan-binding protein</fullName>
    </submittedName>
</protein>
<feature type="coiled-coil region" evidence="1">
    <location>
        <begin position="142"/>
        <end position="169"/>
    </location>
</feature>
<dbReference type="SMART" id="SM00671">
    <property type="entry name" value="SEL1"/>
    <property type="match status" value="4"/>
</dbReference>
<dbReference type="InterPro" id="IPR011990">
    <property type="entry name" value="TPR-like_helical_dom_sf"/>
</dbReference>
<reference evidence="4 5" key="1">
    <citation type="submission" date="2023-12" db="EMBL/GenBank/DDBJ databases">
        <title>Gut-associated functions are favored during microbiome assembly across C. elegans life.</title>
        <authorList>
            <person name="Zimmermann J."/>
        </authorList>
    </citation>
    <scope>NUCLEOTIDE SEQUENCE [LARGE SCALE GENOMIC DNA]</scope>
    <source>
        <strain evidence="4 5">MYb71</strain>
    </source>
</reference>
<feature type="compositionally biased region" description="Basic and acidic residues" evidence="2">
    <location>
        <begin position="46"/>
        <end position="71"/>
    </location>
</feature>
<dbReference type="InterPro" id="IPR036366">
    <property type="entry name" value="PGBDSf"/>
</dbReference>
<feature type="compositionally biased region" description="Basic and acidic residues" evidence="2">
    <location>
        <begin position="680"/>
        <end position="690"/>
    </location>
</feature>
<dbReference type="InterPro" id="IPR050767">
    <property type="entry name" value="Sel1_AlgK"/>
</dbReference>
<dbReference type="PANTHER" id="PTHR11102">
    <property type="entry name" value="SEL-1-LIKE PROTEIN"/>
    <property type="match status" value="1"/>
</dbReference>
<evidence type="ECO:0000313" key="5">
    <source>
        <dbReference type="Proteomes" id="UP001375812"/>
    </source>
</evidence>
<feature type="domain" description="Peptidoglycan binding-like" evidence="3">
    <location>
        <begin position="1142"/>
        <end position="1195"/>
    </location>
</feature>
<dbReference type="InterPro" id="IPR002477">
    <property type="entry name" value="Peptidoglycan-bd-like"/>
</dbReference>
<feature type="region of interest" description="Disordered" evidence="2">
    <location>
        <begin position="46"/>
        <end position="72"/>
    </location>
</feature>
<comment type="caution">
    <text evidence="4">The sequence shown here is derived from an EMBL/GenBank/DDBJ whole genome shotgun (WGS) entry which is preliminary data.</text>
</comment>
<dbReference type="Pfam" id="PF08238">
    <property type="entry name" value="Sel1"/>
    <property type="match status" value="4"/>
</dbReference>
<feature type="compositionally biased region" description="Low complexity" evidence="2">
    <location>
        <begin position="585"/>
        <end position="606"/>
    </location>
</feature>
<feature type="compositionally biased region" description="Low complexity" evidence="2">
    <location>
        <begin position="901"/>
        <end position="914"/>
    </location>
</feature>
<evidence type="ECO:0000256" key="1">
    <source>
        <dbReference type="SAM" id="Coils"/>
    </source>
</evidence>
<dbReference type="SUPFAM" id="SSF81901">
    <property type="entry name" value="HCP-like"/>
    <property type="match status" value="1"/>
</dbReference>
<feature type="compositionally biased region" description="Polar residues" evidence="2">
    <location>
        <begin position="835"/>
        <end position="844"/>
    </location>
</feature>
<feature type="region of interest" description="Disordered" evidence="2">
    <location>
        <begin position="835"/>
        <end position="858"/>
    </location>
</feature>
<feature type="region of interest" description="Disordered" evidence="2">
    <location>
        <begin position="885"/>
        <end position="921"/>
    </location>
</feature>
<dbReference type="InterPro" id="IPR036365">
    <property type="entry name" value="PGBD-like_sf"/>
</dbReference>
<keyword evidence="5" id="KW-1185">Reference proteome</keyword>
<accession>A0ABU8PH34</accession>
<dbReference type="RefSeq" id="WP_105543982.1">
    <property type="nucleotide sequence ID" value="NZ_JBBGZH010000002.1"/>
</dbReference>
<feature type="region of interest" description="Disordered" evidence="2">
    <location>
        <begin position="1"/>
        <end position="32"/>
    </location>
</feature>
<feature type="region of interest" description="Disordered" evidence="2">
    <location>
        <begin position="749"/>
        <end position="769"/>
    </location>
</feature>
<dbReference type="Gene3D" id="1.10.101.10">
    <property type="entry name" value="PGBD-like superfamily/PGBD"/>
    <property type="match status" value="1"/>
</dbReference>
<dbReference type="InterPro" id="IPR006597">
    <property type="entry name" value="Sel1-like"/>
</dbReference>
<evidence type="ECO:0000313" key="4">
    <source>
        <dbReference type="EMBL" id="MEJ5021553.1"/>
    </source>
</evidence>
<proteinExistence type="predicted"/>
<gene>
    <name evidence="4" type="ORF">WH297_17730</name>
</gene>
<dbReference type="EMBL" id="JBBGZH010000002">
    <property type="protein sequence ID" value="MEJ5021553.1"/>
    <property type="molecule type" value="Genomic_DNA"/>
</dbReference>
<feature type="compositionally biased region" description="Basic residues" evidence="2">
    <location>
        <begin position="754"/>
        <end position="763"/>
    </location>
</feature>
<dbReference type="PANTHER" id="PTHR11102:SF160">
    <property type="entry name" value="ERAD-ASSOCIATED E3 UBIQUITIN-PROTEIN LIGASE COMPONENT HRD3"/>
    <property type="match status" value="1"/>
</dbReference>
<dbReference type="SUPFAM" id="SSF47090">
    <property type="entry name" value="PGBD-like"/>
    <property type="match status" value="1"/>
</dbReference>
<evidence type="ECO:0000259" key="3">
    <source>
        <dbReference type="Pfam" id="PF01471"/>
    </source>
</evidence>
<feature type="region of interest" description="Disordered" evidence="2">
    <location>
        <begin position="680"/>
        <end position="702"/>
    </location>
</feature>
<feature type="region of interest" description="Disordered" evidence="2">
    <location>
        <begin position="568"/>
        <end position="606"/>
    </location>
</feature>
<organism evidence="4 5">
    <name type="scientific">Ochrobactrum vermis</name>
    <dbReference type="NCBI Taxonomy" id="1827297"/>
    <lineage>
        <taxon>Bacteria</taxon>
        <taxon>Pseudomonadati</taxon>
        <taxon>Pseudomonadota</taxon>
        <taxon>Alphaproteobacteria</taxon>
        <taxon>Hyphomicrobiales</taxon>
        <taxon>Brucellaceae</taxon>
        <taxon>Brucella/Ochrobactrum group</taxon>
        <taxon>Ochrobactrum</taxon>
    </lineage>
</organism>
<feature type="region of interest" description="Disordered" evidence="2">
    <location>
        <begin position="87"/>
        <end position="122"/>
    </location>
</feature>
<name>A0ABU8PH34_9HYPH</name>
<feature type="compositionally biased region" description="Basic and acidic residues" evidence="2">
    <location>
        <begin position="568"/>
        <end position="579"/>
    </location>
</feature>